<evidence type="ECO:0000313" key="8">
    <source>
        <dbReference type="Proteomes" id="UP000650582"/>
    </source>
</evidence>
<dbReference type="EMBL" id="JACYCC010000038">
    <property type="protein sequence ID" value="KAF8678730.1"/>
    <property type="molecule type" value="Genomic_DNA"/>
</dbReference>
<evidence type="ECO:0000256" key="2">
    <source>
        <dbReference type="ARBA" id="ARBA00022723"/>
    </source>
</evidence>
<keyword evidence="7" id="KW-0238">DNA-binding</keyword>
<evidence type="ECO:0000256" key="4">
    <source>
        <dbReference type="ARBA" id="ARBA00023163"/>
    </source>
</evidence>
<dbReference type="AlphaFoldDB" id="A0A8H7LJM9"/>
<proteinExistence type="predicted"/>
<evidence type="ECO:0000256" key="3">
    <source>
        <dbReference type="ARBA" id="ARBA00023015"/>
    </source>
</evidence>
<reference evidence="7" key="1">
    <citation type="submission" date="2020-09" db="EMBL/GenBank/DDBJ databases">
        <title>Comparative genome analyses of four rice-infecting Rhizoctonia solani isolates reveal extensive enrichment of homogalacturonan modification genes.</title>
        <authorList>
            <person name="Lee D.-Y."/>
            <person name="Jeon J."/>
            <person name="Kim K.-T."/>
            <person name="Cheong K."/>
            <person name="Song H."/>
            <person name="Choi G."/>
            <person name="Ko J."/>
            <person name="Opiyo S.O."/>
            <person name="Zuo S."/>
            <person name="Madhav S."/>
            <person name="Lee Y.-H."/>
            <person name="Wang G.-L."/>
        </authorList>
    </citation>
    <scope>NUCLEOTIDE SEQUENCE</scope>
    <source>
        <strain evidence="7">AG1-IA YN-7</strain>
    </source>
</reference>
<dbReference type="PANTHER" id="PTHR47338">
    <property type="entry name" value="ZN(II)2CYS6 TRANSCRIPTION FACTOR (EUROFUNG)-RELATED"/>
    <property type="match status" value="1"/>
</dbReference>
<evidence type="ECO:0000256" key="5">
    <source>
        <dbReference type="ARBA" id="ARBA00023242"/>
    </source>
</evidence>
<evidence type="ECO:0000313" key="7">
    <source>
        <dbReference type="EMBL" id="KAF8678730.1"/>
    </source>
</evidence>
<comment type="subcellular location">
    <subcellularLocation>
        <location evidence="1">Nucleus</location>
    </subcellularLocation>
</comment>
<evidence type="ECO:0000256" key="6">
    <source>
        <dbReference type="SAM" id="MobiDB-lite"/>
    </source>
</evidence>
<dbReference type="Proteomes" id="UP000650582">
    <property type="component" value="Unassembled WGS sequence"/>
</dbReference>
<protein>
    <submittedName>
        <fullName evidence="7">GAL4-like Zn(II)2Cys6 (Or C6 zinc) binuclear cluster DNA-binding domain</fullName>
    </submittedName>
</protein>
<sequence length="525" mass="58208">MYQTRTEALQHKIKELEAQIQGLEDQNLDLSSRQRADGNPLRPSPGLSYGSSCSPVSQVPITPPVATDSTEGAISHSIHDLPSVSSLLPSESQLSRDQPNSEGPEPSAEVVRHLLGVFAERRVQCCFELDLETVLRGLEPGSATPIVPALYYAMLLIACHFTQDPVLKIWETVFVQRVRWEIDNNITRSHRGRTHNYNSLHHLVSPAGGSCPHQPGNSVRNGTRLASAAFAYQHELAEAINVWWKCCGVDMAGSALNGLPASISPEEITTVWPRLLSEFELSQTISDDHYSVASLFDPEFTHVATDVSQDNVRCLLSKACILMISSAKLETERLSGFYDPDEWWMRFERVDRAVNRFMETMPPVYVGRNNEELSYLVIVHSGIYCAQIQLHSALAECEIRQAAQDGQLNDFLGGVSYMRCTEACRAAALAAALVLHMDMSNMLLFIGIAWVSVSDKLIKDIPRLRRAGKITQGREKEHQLAIIEKCMQRSAAAYPVFGEPPVETDTITEGAADFLNHTKLSLRVG</sequence>
<evidence type="ECO:0000256" key="1">
    <source>
        <dbReference type="ARBA" id="ARBA00004123"/>
    </source>
</evidence>
<keyword evidence="2" id="KW-0479">Metal-binding</keyword>
<dbReference type="PANTHER" id="PTHR47338:SF29">
    <property type="entry name" value="ZN(2)-C6 FUNGAL-TYPE DOMAIN-CONTAINING PROTEIN"/>
    <property type="match status" value="1"/>
</dbReference>
<comment type="caution">
    <text evidence="7">The sequence shown here is derived from an EMBL/GenBank/DDBJ whole genome shotgun (WGS) entry which is preliminary data.</text>
</comment>
<keyword evidence="3" id="KW-0805">Transcription regulation</keyword>
<dbReference type="GO" id="GO:0005634">
    <property type="term" value="C:nucleus"/>
    <property type="evidence" value="ECO:0007669"/>
    <property type="project" value="UniProtKB-SubCell"/>
</dbReference>
<dbReference type="CDD" id="cd12148">
    <property type="entry name" value="fungal_TF_MHR"/>
    <property type="match status" value="1"/>
</dbReference>
<feature type="region of interest" description="Disordered" evidence="6">
    <location>
        <begin position="88"/>
        <end position="107"/>
    </location>
</feature>
<feature type="compositionally biased region" description="Polar residues" evidence="6">
    <location>
        <begin position="49"/>
        <end position="60"/>
    </location>
</feature>
<keyword evidence="4" id="KW-0804">Transcription</keyword>
<gene>
    <name evidence="7" type="ORF">RHS04_04938</name>
</gene>
<accession>A0A8H7LJM9</accession>
<feature type="region of interest" description="Disordered" evidence="6">
    <location>
        <begin position="24"/>
        <end position="73"/>
    </location>
</feature>
<dbReference type="GO" id="GO:0000981">
    <property type="term" value="F:DNA-binding transcription factor activity, RNA polymerase II-specific"/>
    <property type="evidence" value="ECO:0007669"/>
    <property type="project" value="InterPro"/>
</dbReference>
<name>A0A8H7LJM9_9AGAM</name>
<organism evidence="7 8">
    <name type="scientific">Rhizoctonia solani</name>
    <dbReference type="NCBI Taxonomy" id="456999"/>
    <lineage>
        <taxon>Eukaryota</taxon>
        <taxon>Fungi</taxon>
        <taxon>Dikarya</taxon>
        <taxon>Basidiomycota</taxon>
        <taxon>Agaricomycotina</taxon>
        <taxon>Agaricomycetes</taxon>
        <taxon>Cantharellales</taxon>
        <taxon>Ceratobasidiaceae</taxon>
        <taxon>Rhizoctonia</taxon>
    </lineage>
</organism>
<dbReference type="InterPro" id="IPR050815">
    <property type="entry name" value="TF_fung"/>
</dbReference>
<dbReference type="GO" id="GO:0003677">
    <property type="term" value="F:DNA binding"/>
    <property type="evidence" value="ECO:0007669"/>
    <property type="project" value="UniProtKB-KW"/>
</dbReference>
<keyword evidence="5" id="KW-0539">Nucleus</keyword>
<dbReference type="GO" id="GO:0046872">
    <property type="term" value="F:metal ion binding"/>
    <property type="evidence" value="ECO:0007669"/>
    <property type="project" value="UniProtKB-KW"/>
</dbReference>